<dbReference type="OrthoDB" id="9797740at2"/>
<dbReference type="InterPro" id="IPR036259">
    <property type="entry name" value="MFS_trans_sf"/>
</dbReference>
<feature type="transmembrane region" description="Helical" evidence="6">
    <location>
        <begin position="284"/>
        <end position="302"/>
    </location>
</feature>
<feature type="transmembrane region" description="Helical" evidence="6">
    <location>
        <begin position="112"/>
        <end position="133"/>
    </location>
</feature>
<keyword evidence="2" id="KW-0813">Transport</keyword>
<dbReference type="Proteomes" id="UP000293568">
    <property type="component" value="Chromosome"/>
</dbReference>
<evidence type="ECO:0000313" key="9">
    <source>
        <dbReference type="Proteomes" id="UP000293568"/>
    </source>
</evidence>
<evidence type="ECO:0000259" key="7">
    <source>
        <dbReference type="PROSITE" id="PS50850"/>
    </source>
</evidence>
<protein>
    <submittedName>
        <fullName evidence="8">MFS transporter</fullName>
    </submittedName>
</protein>
<accession>A0A4P6ETB8</accession>
<dbReference type="AlphaFoldDB" id="A0A4P6ETB8"/>
<feature type="transmembrane region" description="Helical" evidence="6">
    <location>
        <begin position="308"/>
        <end position="330"/>
    </location>
</feature>
<reference evidence="8 9" key="1">
    <citation type="submission" date="2019-01" db="EMBL/GenBank/DDBJ databases">
        <title>Genome sequencing of strain FW100M-2.</title>
        <authorList>
            <person name="Heo J."/>
            <person name="Kim S.-J."/>
            <person name="Kim J.-S."/>
            <person name="Hong S.-B."/>
            <person name="Kwon S.-W."/>
        </authorList>
    </citation>
    <scope>NUCLEOTIDE SEQUENCE [LARGE SCALE GENOMIC DNA]</scope>
    <source>
        <strain evidence="8 9">FW100M-2</strain>
    </source>
</reference>
<dbReference type="InterPro" id="IPR011701">
    <property type="entry name" value="MFS"/>
</dbReference>
<keyword evidence="3 6" id="KW-0812">Transmembrane</keyword>
<keyword evidence="9" id="KW-1185">Reference proteome</keyword>
<dbReference type="GO" id="GO:0005886">
    <property type="term" value="C:plasma membrane"/>
    <property type="evidence" value="ECO:0007669"/>
    <property type="project" value="UniProtKB-SubCell"/>
</dbReference>
<feature type="transmembrane region" description="Helical" evidence="6">
    <location>
        <begin position="350"/>
        <end position="366"/>
    </location>
</feature>
<dbReference type="InterPro" id="IPR052524">
    <property type="entry name" value="MFS_Cyanate_Porter"/>
</dbReference>
<sequence length="400" mass="42589">MHPLQREAAGPDTQKQAGALFLMLSIMLIASNMRAPLTSVGPLISDIKADTGMSSSLAGLITTVPLLAFALLSPFAPRIAQKYGTERTILYAMIALVIGTVCRFAPGTPALFGGTVIIGLAIALFNVLLPSLVKRDFARQAGLATGLYSVSMNLCGALASGISVPLAQNAGLGWRGAIGCWLILAAAAFLLWLPRMSRPALSVSVSQRNTGGLWRSPLAWQVTAFMGLQSLIFYILVAWLPEILASRGLSADTAGWMLSLLQFSMLPFTFIVPIIAGKMHNQRVLVIVTAALYVFSLLGFMFSSTTLIPVWSVLIGIAGAFSFSLAMIFFNLRTKTAQEAAQLSGMAQSVGYLLAALGPLLFGLLHDAAHNWSAPLLILIAASLLIFIFGMGAARNRYVR</sequence>
<dbReference type="CDD" id="cd17339">
    <property type="entry name" value="MFS_NIMT_CynX_like"/>
    <property type="match status" value="1"/>
</dbReference>
<feature type="transmembrane region" description="Helical" evidence="6">
    <location>
        <begin position="172"/>
        <end position="193"/>
    </location>
</feature>
<organism evidence="8 9">
    <name type="scientific">Paenibacillus protaetiae</name>
    <dbReference type="NCBI Taxonomy" id="2509456"/>
    <lineage>
        <taxon>Bacteria</taxon>
        <taxon>Bacillati</taxon>
        <taxon>Bacillota</taxon>
        <taxon>Bacilli</taxon>
        <taxon>Bacillales</taxon>
        <taxon>Paenibacillaceae</taxon>
        <taxon>Paenibacillus</taxon>
    </lineage>
</organism>
<keyword evidence="5 6" id="KW-0472">Membrane</keyword>
<evidence type="ECO:0000256" key="5">
    <source>
        <dbReference type="ARBA" id="ARBA00023136"/>
    </source>
</evidence>
<proteinExistence type="predicted"/>
<feature type="transmembrane region" description="Helical" evidence="6">
    <location>
        <begin position="218"/>
        <end position="241"/>
    </location>
</feature>
<dbReference type="PANTHER" id="PTHR23523">
    <property type="match status" value="1"/>
</dbReference>
<dbReference type="EMBL" id="CP035492">
    <property type="protein sequence ID" value="QAY65866.1"/>
    <property type="molecule type" value="Genomic_DNA"/>
</dbReference>
<feature type="transmembrane region" description="Helical" evidence="6">
    <location>
        <begin position="20"/>
        <end position="37"/>
    </location>
</feature>
<dbReference type="PANTHER" id="PTHR23523:SF2">
    <property type="entry name" value="2-NITROIMIDAZOLE TRANSPORTER"/>
    <property type="match status" value="1"/>
</dbReference>
<evidence type="ECO:0000256" key="6">
    <source>
        <dbReference type="SAM" id="Phobius"/>
    </source>
</evidence>
<dbReference type="SUPFAM" id="SSF103473">
    <property type="entry name" value="MFS general substrate transporter"/>
    <property type="match status" value="1"/>
</dbReference>
<feature type="transmembrane region" description="Helical" evidence="6">
    <location>
        <begin position="372"/>
        <end position="394"/>
    </location>
</feature>
<dbReference type="Gene3D" id="1.20.1250.20">
    <property type="entry name" value="MFS general substrate transporter like domains"/>
    <property type="match status" value="2"/>
</dbReference>
<dbReference type="PROSITE" id="PS50850">
    <property type="entry name" value="MFS"/>
    <property type="match status" value="1"/>
</dbReference>
<evidence type="ECO:0000256" key="2">
    <source>
        <dbReference type="ARBA" id="ARBA00022448"/>
    </source>
</evidence>
<dbReference type="InterPro" id="IPR020846">
    <property type="entry name" value="MFS_dom"/>
</dbReference>
<dbReference type="GO" id="GO:0022857">
    <property type="term" value="F:transmembrane transporter activity"/>
    <property type="evidence" value="ECO:0007669"/>
    <property type="project" value="InterPro"/>
</dbReference>
<dbReference type="RefSeq" id="WP_129438840.1">
    <property type="nucleotide sequence ID" value="NZ_CP035492.1"/>
</dbReference>
<feature type="transmembrane region" description="Helical" evidence="6">
    <location>
        <begin position="253"/>
        <end position="277"/>
    </location>
</feature>
<feature type="transmembrane region" description="Helical" evidence="6">
    <location>
        <begin position="88"/>
        <end position="106"/>
    </location>
</feature>
<evidence type="ECO:0000256" key="1">
    <source>
        <dbReference type="ARBA" id="ARBA00004651"/>
    </source>
</evidence>
<feature type="transmembrane region" description="Helical" evidence="6">
    <location>
        <begin position="57"/>
        <end position="76"/>
    </location>
</feature>
<gene>
    <name evidence="8" type="ORF">ET464_05195</name>
</gene>
<name>A0A4P6ETB8_9BACL</name>
<comment type="subcellular location">
    <subcellularLocation>
        <location evidence="1">Cell membrane</location>
        <topology evidence="1">Multi-pass membrane protein</topology>
    </subcellularLocation>
</comment>
<feature type="domain" description="Major facilitator superfamily (MFS) profile" evidence="7">
    <location>
        <begin position="20"/>
        <end position="398"/>
    </location>
</feature>
<evidence type="ECO:0000256" key="3">
    <source>
        <dbReference type="ARBA" id="ARBA00022692"/>
    </source>
</evidence>
<evidence type="ECO:0000313" key="8">
    <source>
        <dbReference type="EMBL" id="QAY65866.1"/>
    </source>
</evidence>
<evidence type="ECO:0000256" key="4">
    <source>
        <dbReference type="ARBA" id="ARBA00022989"/>
    </source>
</evidence>
<dbReference type="KEGG" id="pprt:ET464_05195"/>
<feature type="transmembrane region" description="Helical" evidence="6">
    <location>
        <begin position="145"/>
        <end position="166"/>
    </location>
</feature>
<keyword evidence="4 6" id="KW-1133">Transmembrane helix</keyword>
<dbReference type="Pfam" id="PF07690">
    <property type="entry name" value="MFS_1"/>
    <property type="match status" value="1"/>
</dbReference>